<gene>
    <name evidence="1" type="ORF">BJBARM5_0892</name>
</gene>
<dbReference type="AlphaFoldDB" id="D6GWM2"/>
<reference evidence="1 2" key="1">
    <citation type="journal article" date="2010" name="Proc. Natl. Acad. Sci. U.S.A.">
        <title>Enigmatic, ultrasmall, uncultivated Archaea.</title>
        <authorList>
            <person name="Baker B.J."/>
            <person name="Comolli L.R."/>
            <person name="Dick G.J."/>
            <person name="Hauser L.J."/>
            <person name="Hyatt D."/>
            <person name="Dill B.D."/>
            <person name="Land M.L."/>
            <person name="Verberkmoes N.C."/>
            <person name="Hettich R.L."/>
            <person name="Banfield J.F."/>
        </authorList>
    </citation>
    <scope>NUCLEOTIDE SEQUENCE [LARGE SCALE GENOMIC DNA]</scope>
</reference>
<accession>D6GWM2</accession>
<evidence type="ECO:0000313" key="2">
    <source>
        <dbReference type="Proteomes" id="UP000009376"/>
    </source>
</evidence>
<proteinExistence type="predicted"/>
<organism evidence="1 2">
    <name type="scientific">Candidatus Parvarchaeum acidophilus ARMAN-5</name>
    <dbReference type="NCBI Taxonomy" id="662762"/>
    <lineage>
        <taxon>Archaea</taxon>
        <taxon>Candidatus Parvarchaeota</taxon>
        <taxon>Candidatus Parvarchaeum</taxon>
    </lineage>
</organism>
<dbReference type="EMBL" id="GG745603">
    <property type="protein sequence ID" value="EFD92375.1"/>
    <property type="molecule type" value="Genomic_DNA"/>
</dbReference>
<dbReference type="Proteomes" id="UP000009376">
    <property type="component" value="Unassembled WGS sequence"/>
</dbReference>
<name>D6GWM2_PARA5</name>
<evidence type="ECO:0000313" key="1">
    <source>
        <dbReference type="EMBL" id="EFD92375.1"/>
    </source>
</evidence>
<protein>
    <recommendedName>
        <fullName evidence="3">Transcriptional regulator</fullName>
    </recommendedName>
</protein>
<evidence type="ECO:0008006" key="3">
    <source>
        <dbReference type="Google" id="ProtNLM"/>
    </source>
</evidence>
<sequence length="227" mass="25739">MKYIKIQDLIDELLASGKSVFTIHEAALLTGKREAYLSRFLPTNKKIKRIERGKYYIGTADAYEIAANIVYPSYISVMSAFRYYDITTQEPAVIEVIALRSHKKVKIGAVSVSFTKFKKERFFGYKKYGNVFVATPEKAIVDALYLGNPEISAVDEAISRSMEKKSLDIAALKRFAMDMDSKPVISKLGFLLESNSVPCDDLLTRISKRYIMLSGNGNKNRRWHVII</sequence>